<evidence type="ECO:0000313" key="12">
    <source>
        <dbReference type="Proteomes" id="UP001500975"/>
    </source>
</evidence>
<evidence type="ECO:0000259" key="9">
    <source>
        <dbReference type="PROSITE" id="PS50109"/>
    </source>
</evidence>
<dbReference type="Gene3D" id="1.10.287.130">
    <property type="match status" value="1"/>
</dbReference>
<feature type="region of interest" description="Disordered" evidence="8">
    <location>
        <begin position="1"/>
        <end position="24"/>
    </location>
</feature>
<feature type="domain" description="Response regulatory" evidence="10">
    <location>
        <begin position="1001"/>
        <end position="1115"/>
    </location>
</feature>
<proteinExistence type="predicted"/>
<dbReference type="Pfam" id="PF02518">
    <property type="entry name" value="HATPase_c"/>
    <property type="match status" value="1"/>
</dbReference>
<dbReference type="RefSeq" id="WP_345539525.1">
    <property type="nucleotide sequence ID" value="NZ_BAABGJ010000058.1"/>
</dbReference>
<dbReference type="SUPFAM" id="SSF55781">
    <property type="entry name" value="GAF domain-like"/>
    <property type="match status" value="4"/>
</dbReference>
<dbReference type="SMART" id="SM00388">
    <property type="entry name" value="HisKA"/>
    <property type="match status" value="1"/>
</dbReference>
<gene>
    <name evidence="11" type="ORF">GCM10023165_35130</name>
</gene>
<dbReference type="CDD" id="cd17546">
    <property type="entry name" value="REC_hyHK_CKI1_RcsC-like"/>
    <property type="match status" value="1"/>
</dbReference>
<dbReference type="PANTHER" id="PTHR45339:SF1">
    <property type="entry name" value="HYBRID SIGNAL TRANSDUCTION HISTIDINE KINASE J"/>
    <property type="match status" value="1"/>
</dbReference>
<dbReference type="InterPro" id="IPR003594">
    <property type="entry name" value="HATPase_dom"/>
</dbReference>
<comment type="caution">
    <text evidence="11">The sequence shown here is derived from an EMBL/GenBank/DDBJ whole genome shotgun (WGS) entry which is preliminary data.</text>
</comment>
<dbReference type="Gene3D" id="3.40.50.2300">
    <property type="match status" value="2"/>
</dbReference>
<protein>
    <recommendedName>
        <fullName evidence="2">histidine kinase</fullName>
        <ecNumber evidence="2">2.7.13.3</ecNumber>
    </recommendedName>
</protein>
<feature type="modified residue" description="4-aspartylphosphate" evidence="7">
    <location>
        <position position="1198"/>
    </location>
</feature>
<comment type="catalytic activity">
    <reaction evidence="1">
        <text>ATP + protein L-histidine = ADP + protein N-phospho-L-histidine.</text>
        <dbReference type="EC" id="2.7.13.3"/>
    </reaction>
</comment>
<dbReference type="EMBL" id="BAABGJ010000058">
    <property type="protein sequence ID" value="GAA4348902.1"/>
    <property type="molecule type" value="Genomic_DNA"/>
</dbReference>
<evidence type="ECO:0000256" key="4">
    <source>
        <dbReference type="ARBA" id="ARBA00022679"/>
    </source>
</evidence>
<evidence type="ECO:0000256" key="8">
    <source>
        <dbReference type="SAM" id="MobiDB-lite"/>
    </source>
</evidence>
<dbReference type="Pfam" id="PF00512">
    <property type="entry name" value="HisKA"/>
    <property type="match status" value="1"/>
</dbReference>
<dbReference type="InterPro" id="IPR003018">
    <property type="entry name" value="GAF"/>
</dbReference>
<keyword evidence="5" id="KW-0418">Kinase</keyword>
<dbReference type="SMART" id="SM00065">
    <property type="entry name" value="GAF"/>
    <property type="match status" value="4"/>
</dbReference>
<reference evidence="12" key="1">
    <citation type="journal article" date="2019" name="Int. J. Syst. Evol. Microbiol.">
        <title>The Global Catalogue of Microorganisms (GCM) 10K type strain sequencing project: providing services to taxonomists for standard genome sequencing and annotation.</title>
        <authorList>
            <consortium name="The Broad Institute Genomics Platform"/>
            <consortium name="The Broad Institute Genome Sequencing Center for Infectious Disease"/>
            <person name="Wu L."/>
            <person name="Ma J."/>
        </authorList>
    </citation>
    <scope>NUCLEOTIDE SEQUENCE [LARGE SCALE GENOMIC DNA]</scope>
    <source>
        <strain evidence="12">JCM 17804</strain>
    </source>
</reference>
<dbReference type="InterPro" id="IPR011006">
    <property type="entry name" value="CheY-like_superfamily"/>
</dbReference>
<feature type="domain" description="Histidine kinase" evidence="9">
    <location>
        <begin position="757"/>
        <end position="979"/>
    </location>
</feature>
<evidence type="ECO:0000256" key="6">
    <source>
        <dbReference type="ARBA" id="ARBA00023012"/>
    </source>
</evidence>
<dbReference type="InterPro" id="IPR036890">
    <property type="entry name" value="HATPase_C_sf"/>
</dbReference>
<dbReference type="InterPro" id="IPR005467">
    <property type="entry name" value="His_kinase_dom"/>
</dbReference>
<keyword evidence="3 7" id="KW-0597">Phosphoprotein</keyword>
<dbReference type="CDD" id="cd00082">
    <property type="entry name" value="HisKA"/>
    <property type="match status" value="1"/>
</dbReference>
<evidence type="ECO:0000259" key="10">
    <source>
        <dbReference type="PROSITE" id="PS50110"/>
    </source>
</evidence>
<evidence type="ECO:0000256" key="2">
    <source>
        <dbReference type="ARBA" id="ARBA00012438"/>
    </source>
</evidence>
<evidence type="ECO:0000256" key="5">
    <source>
        <dbReference type="ARBA" id="ARBA00022777"/>
    </source>
</evidence>
<dbReference type="SMART" id="SM00448">
    <property type="entry name" value="REC"/>
    <property type="match status" value="2"/>
</dbReference>
<dbReference type="Proteomes" id="UP001500975">
    <property type="component" value="Unassembled WGS sequence"/>
</dbReference>
<dbReference type="SMART" id="SM00387">
    <property type="entry name" value="HATPase_c"/>
    <property type="match status" value="1"/>
</dbReference>
<keyword evidence="12" id="KW-1185">Reference proteome</keyword>
<dbReference type="SUPFAM" id="SSF52172">
    <property type="entry name" value="CheY-like"/>
    <property type="match status" value="2"/>
</dbReference>
<dbReference type="PROSITE" id="PS50110">
    <property type="entry name" value="RESPONSE_REGULATORY"/>
    <property type="match status" value="2"/>
</dbReference>
<dbReference type="Gene3D" id="3.30.565.10">
    <property type="entry name" value="Histidine kinase-like ATPase, C-terminal domain"/>
    <property type="match status" value="1"/>
</dbReference>
<dbReference type="EC" id="2.7.13.3" evidence="2"/>
<dbReference type="InterPro" id="IPR001789">
    <property type="entry name" value="Sig_transdc_resp-reg_receiver"/>
</dbReference>
<dbReference type="PROSITE" id="PS50109">
    <property type="entry name" value="HIS_KIN"/>
    <property type="match status" value="1"/>
</dbReference>
<dbReference type="InterPro" id="IPR004358">
    <property type="entry name" value="Sig_transdc_His_kin-like_C"/>
</dbReference>
<dbReference type="SUPFAM" id="SSF47384">
    <property type="entry name" value="Homodimeric domain of signal transducing histidine kinase"/>
    <property type="match status" value="1"/>
</dbReference>
<accession>A0ABP8I105</accession>
<sequence>MAELRTRTSSKRAPRAGGQPRTRRPDELAIVNGIQQGMLARLDFQAIIDLVGDKLRELFGSGDVNIVWWDAATNRVQVLYRYEHDRPLPLPPARPLEPDESLNRILRDRQVGVCNTREEQTRIGLAPSPGTDWAHSIVAVPIVGSERVLGAIALQDHDREYAFGPHQVRLLENVAASMGLALENARLLDETRRHDRELQESLAHQTAAAEVLQIIAGSVADPGPVFDKIIECCERLFDGSSFALLLVDDEGRLVLKRWKMTAAGRAAVGEERADAHAAVLQSHYPRPVADTPAEAAFRTGELQEIADVLSDPAAPSVLRLNAERAGLNFANLAAPLMWEGRGIGILSMQRTQVGPFSPAERALLKTFAEQAVIAIQNERLFSEAQTALRKVEERTAELTESLEYQTAVSDVLRAISESPTDVMPVFEAILDCTMWLFEGPTAAVFTYDGRLVQLAATRNWSSEALEAARTVWPAPPDRRQMNGRAILERKAQSHEDAWSDPDYDRVLANSGNRRRIIAAPMLKDGVPIGAITAAWPDPGPTPQRQIDLLQLFADQAVLAIENVRLISETREALERQTATAEVLQVIGESMEDPQPVFEKILERCKRLFSSTEMGISLVRDGMVHLAAHSGEVARDALAKFYPRPVDADSGVDWNEVVHIPDVLAQPGLPHFMRAMAEQVGNYAVMVAPLIWEGENIGSIHVNRQPPGPFADKEIRLLRTFADQAVIAIQNARLFNEAKEARAAAEAANEAKSAFLATMSHEIRTPMNAVIGMSGLLLDTPLDADQQDYVATIRESGDALLTIINDILDYSKIEAGRMDIEAHPFDLRECVESALDLVSTRASEKHLDLAYVFEGEVPLGVKGDLTRLRQVMLNLLSNAVKFTEAGEVVLTVTAKPLPEGRVTLTFAVRDTGIGLSAQGMGRLFQSFSQADSSTTRKYGGTGLGLAISKRLAELMGGTMWVESQGPGTGSTFYFTIEAPVADSPPSRRRIEPGLHLELRGKRALIVDDNETNRRVLSVQLARWGLEPRETGSPLQALEWLAQGARFDLAILDMHMPQMDGVDLARRIRAGQGDALPLALFSSAGGREGGDAASLFNARLAKPIHQSQLFDTVVGLLAQTPVQAPRPAPAPGDPAGKPQIDPTMAQRHPLRILLAEDNAVNQKLAMRLLQQMGYRADLASNGIEAVESVQRQSYDVVLMDVQMPELDGLDATRRICELMAPARRPRIVAMTANAMQGDREMCIDAGMDDYLTKPIRVDSLVAALSGVSPRRDR</sequence>
<evidence type="ECO:0000256" key="7">
    <source>
        <dbReference type="PROSITE-ProRule" id="PRU00169"/>
    </source>
</evidence>
<dbReference type="Gene3D" id="3.30.450.40">
    <property type="match status" value="4"/>
</dbReference>
<evidence type="ECO:0000256" key="1">
    <source>
        <dbReference type="ARBA" id="ARBA00000085"/>
    </source>
</evidence>
<dbReference type="InterPro" id="IPR029016">
    <property type="entry name" value="GAF-like_dom_sf"/>
</dbReference>
<dbReference type="PRINTS" id="PR00344">
    <property type="entry name" value="BCTRLSENSOR"/>
</dbReference>
<keyword evidence="6" id="KW-0902">Two-component regulatory system</keyword>
<dbReference type="CDD" id="cd00156">
    <property type="entry name" value="REC"/>
    <property type="match status" value="1"/>
</dbReference>
<feature type="domain" description="Response regulatory" evidence="10">
    <location>
        <begin position="1149"/>
        <end position="1266"/>
    </location>
</feature>
<dbReference type="Pfam" id="PF01590">
    <property type="entry name" value="GAF"/>
    <property type="match status" value="1"/>
</dbReference>
<dbReference type="Pfam" id="PF13185">
    <property type="entry name" value="GAF_2"/>
    <property type="match status" value="3"/>
</dbReference>
<keyword evidence="4" id="KW-0808">Transferase</keyword>
<dbReference type="SUPFAM" id="SSF55874">
    <property type="entry name" value="ATPase domain of HSP90 chaperone/DNA topoisomerase II/histidine kinase"/>
    <property type="match status" value="1"/>
</dbReference>
<name>A0ABP8I105_9BURK</name>
<evidence type="ECO:0000313" key="11">
    <source>
        <dbReference type="EMBL" id="GAA4348902.1"/>
    </source>
</evidence>
<dbReference type="PANTHER" id="PTHR45339">
    <property type="entry name" value="HYBRID SIGNAL TRANSDUCTION HISTIDINE KINASE J"/>
    <property type="match status" value="1"/>
</dbReference>
<feature type="modified residue" description="4-aspartylphosphate" evidence="7">
    <location>
        <position position="1051"/>
    </location>
</feature>
<dbReference type="InterPro" id="IPR003661">
    <property type="entry name" value="HisK_dim/P_dom"/>
</dbReference>
<organism evidence="11 12">
    <name type="scientific">Variovorax defluvii</name>
    <dbReference type="NCBI Taxonomy" id="913761"/>
    <lineage>
        <taxon>Bacteria</taxon>
        <taxon>Pseudomonadati</taxon>
        <taxon>Pseudomonadota</taxon>
        <taxon>Betaproteobacteria</taxon>
        <taxon>Burkholderiales</taxon>
        <taxon>Comamonadaceae</taxon>
        <taxon>Variovorax</taxon>
    </lineage>
</organism>
<dbReference type="Pfam" id="PF00072">
    <property type="entry name" value="Response_reg"/>
    <property type="match status" value="2"/>
</dbReference>
<dbReference type="CDD" id="cd16922">
    <property type="entry name" value="HATPase_EvgS-ArcB-TorS-like"/>
    <property type="match status" value="1"/>
</dbReference>
<dbReference type="InterPro" id="IPR036097">
    <property type="entry name" value="HisK_dim/P_sf"/>
</dbReference>
<evidence type="ECO:0000256" key="3">
    <source>
        <dbReference type="ARBA" id="ARBA00022553"/>
    </source>
</evidence>